<dbReference type="AlphaFoldDB" id="A0A9W6CPS1"/>
<dbReference type="Gene3D" id="3.40.50.1820">
    <property type="entry name" value="alpha/beta hydrolase"/>
    <property type="match status" value="1"/>
</dbReference>
<dbReference type="GO" id="GO:0004806">
    <property type="term" value="F:triacylglycerol lipase activity"/>
    <property type="evidence" value="ECO:0007669"/>
    <property type="project" value="InterPro"/>
</dbReference>
<dbReference type="EMBL" id="BSDP01000001">
    <property type="protein sequence ID" value="GLI26576.1"/>
    <property type="molecule type" value="Genomic_DNA"/>
</dbReference>
<dbReference type="InterPro" id="IPR005152">
    <property type="entry name" value="Lipase_secreted"/>
</dbReference>
<keyword evidence="3" id="KW-1185">Reference proteome</keyword>
<dbReference type="Gene3D" id="1.10.260.130">
    <property type="match status" value="1"/>
</dbReference>
<evidence type="ECO:0000313" key="2">
    <source>
        <dbReference type="EMBL" id="GLI26576.1"/>
    </source>
</evidence>
<protein>
    <submittedName>
        <fullName evidence="2">Triacylglycerol lipase</fullName>
    </submittedName>
</protein>
<accession>A0A9W6CPS1</accession>
<reference evidence="2" key="1">
    <citation type="submission" date="2022-12" db="EMBL/GenBank/DDBJ databases">
        <title>Reference genome sequencing for broad-spectrum identification of bacterial and archaeal isolates by mass spectrometry.</title>
        <authorList>
            <person name="Sekiguchi Y."/>
            <person name="Tourlousse D.M."/>
        </authorList>
    </citation>
    <scope>NUCLEOTIDE SEQUENCE</scope>
    <source>
        <strain evidence="2">14</strain>
    </source>
</reference>
<proteinExistence type="predicted"/>
<dbReference type="PIRSF" id="PIRSF029171">
    <property type="entry name" value="Esterase_LipA"/>
    <property type="match status" value="1"/>
</dbReference>
<organism evidence="2 3">
    <name type="scientific">Agromyces rhizosphaerae</name>
    <dbReference type="NCBI Taxonomy" id="88374"/>
    <lineage>
        <taxon>Bacteria</taxon>
        <taxon>Bacillati</taxon>
        <taxon>Actinomycetota</taxon>
        <taxon>Actinomycetes</taxon>
        <taxon>Micrococcales</taxon>
        <taxon>Microbacteriaceae</taxon>
        <taxon>Agromyces</taxon>
    </lineage>
</organism>
<evidence type="ECO:0000256" key="1">
    <source>
        <dbReference type="SAM" id="SignalP"/>
    </source>
</evidence>
<dbReference type="PANTHER" id="PTHR34853:SF1">
    <property type="entry name" value="LIPASE 5"/>
    <property type="match status" value="1"/>
</dbReference>
<dbReference type="PANTHER" id="PTHR34853">
    <property type="match status" value="1"/>
</dbReference>
<evidence type="ECO:0000313" key="3">
    <source>
        <dbReference type="Proteomes" id="UP001144396"/>
    </source>
</evidence>
<comment type="caution">
    <text evidence="2">The sequence shown here is derived from an EMBL/GenBank/DDBJ whole genome shotgun (WGS) entry which is preliminary data.</text>
</comment>
<dbReference type="GO" id="GO:0016042">
    <property type="term" value="P:lipid catabolic process"/>
    <property type="evidence" value="ECO:0007669"/>
    <property type="project" value="InterPro"/>
</dbReference>
<name>A0A9W6CPS1_9MICO</name>
<dbReference type="Pfam" id="PF03583">
    <property type="entry name" value="LIP"/>
    <property type="match status" value="1"/>
</dbReference>
<dbReference type="SUPFAM" id="SSF53474">
    <property type="entry name" value="alpha/beta-Hydrolases"/>
    <property type="match status" value="1"/>
</dbReference>
<dbReference type="Proteomes" id="UP001144396">
    <property type="component" value="Unassembled WGS sequence"/>
</dbReference>
<feature type="chain" id="PRO_5040865883" evidence="1">
    <location>
        <begin position="26"/>
        <end position="431"/>
    </location>
</feature>
<feature type="signal peptide" evidence="1">
    <location>
        <begin position="1"/>
        <end position="25"/>
    </location>
</feature>
<gene>
    <name evidence="2" type="ORF">ARHIZOSPH14_08180</name>
</gene>
<sequence>MRRTTVCAVIGALTLGLLTATPANAEGSFYDPPSELTGSPGELVRSEPMRLGVSVDHDGDVSPLPGTATRIMYQSTDALGEPVAVSGVYIEPSKSWQGGGDRPLVSFAEGTQGQGDPCAPSRTLEQLLVVEDGSISIGYEIPSIYAFLDRGIAVVVTDYIGLGTTDRVHSYVVRLDSGHAVLDAARVASTVPGASVTADSPVGLYGYSQGGGAVASAAELAPTYAPELELKGAYAGAPPADLAEVMQTADRTALTGVIGFALNGISQYDPALVAALEPELNANGRATLDALSERCIGDALLGTGTAFGSTSSWTTSGSSLYQVAQRTPAALAAIDAQRIGTLEPEIPVMVLTGTKDDIVGHDQAKQLAKDWCAKGAAVRYVSVVQPASSHGTGLNHLTPLITRAAQGQSWLVDRLEGRAAYGNCAFLPVLP</sequence>
<keyword evidence="1" id="KW-0732">Signal</keyword>
<dbReference type="InterPro" id="IPR029058">
    <property type="entry name" value="AB_hydrolase_fold"/>
</dbReference>